<comment type="caution">
    <text evidence="3">The sequence shown here is derived from an EMBL/GenBank/DDBJ whole genome shotgun (WGS) entry which is preliminary data.</text>
</comment>
<proteinExistence type="predicted"/>
<accession>T1C5J5</accession>
<dbReference type="EMBL" id="AUZY01001134">
    <property type="protein sequence ID" value="EQD76118.1"/>
    <property type="molecule type" value="Genomic_DNA"/>
</dbReference>
<evidence type="ECO:0000259" key="2">
    <source>
        <dbReference type="Pfam" id="PF03050"/>
    </source>
</evidence>
<reference evidence="3" key="1">
    <citation type="submission" date="2013-08" db="EMBL/GenBank/DDBJ databases">
        <authorList>
            <person name="Mendez C."/>
            <person name="Richter M."/>
            <person name="Ferrer M."/>
            <person name="Sanchez J."/>
        </authorList>
    </citation>
    <scope>NUCLEOTIDE SEQUENCE</scope>
</reference>
<evidence type="ECO:0000313" key="3">
    <source>
        <dbReference type="EMBL" id="EQD76118.1"/>
    </source>
</evidence>
<protein>
    <submittedName>
        <fullName evidence="3">Transposase IS66</fullName>
    </submittedName>
</protein>
<dbReference type="PANTHER" id="PTHR33678">
    <property type="entry name" value="BLL1576 PROTEIN"/>
    <property type="match status" value="1"/>
</dbReference>
<dbReference type="AlphaFoldDB" id="T1C5J5"/>
<feature type="region of interest" description="Disordered" evidence="1">
    <location>
        <begin position="286"/>
        <end position="328"/>
    </location>
</feature>
<dbReference type="PANTHER" id="PTHR33678:SF2">
    <property type="match status" value="1"/>
</dbReference>
<dbReference type="InterPro" id="IPR004291">
    <property type="entry name" value="Transposase_IS66_central"/>
</dbReference>
<evidence type="ECO:0000256" key="1">
    <source>
        <dbReference type="SAM" id="MobiDB-lite"/>
    </source>
</evidence>
<feature type="domain" description="Transposase IS66 central" evidence="2">
    <location>
        <begin position="5"/>
        <end position="258"/>
    </location>
</feature>
<feature type="compositionally biased region" description="Basic residues" evidence="1">
    <location>
        <begin position="312"/>
        <end position="328"/>
    </location>
</feature>
<name>T1C5J5_9ZZZZ</name>
<feature type="compositionally biased region" description="Pro residues" evidence="1">
    <location>
        <begin position="291"/>
        <end position="302"/>
    </location>
</feature>
<sequence length="328" mass="36467">MAGWHALGLTHSRIQMLLESDYGQKISLGAVDKMLARAGKLFAPAVEAITKAIQEGREVVVDNTGWRVDGVNHFLWDFIAPEIKAALFVVDRSGGHQVPERVLPGNRKQTVVCDGGKCFNPLKGKKRIQRDWVHIRRHAKEGLVGYETVADAPDWRWLKSAKAAADAVLRAARLPMGKERDRKVVEVRRRVERLLRREVEGEPARKLKKYLLGRGEELWTWVGTGGLAQSNAAEQGLRFHIAGKRKVSGGSRTMVGAARTAGLASVQATARMRSVRFAEVGHRLLRGNGDPFPPGPGPPTPRVPWAIDRSTKFRRRSRTAHPSSRHYS</sequence>
<dbReference type="Pfam" id="PF03050">
    <property type="entry name" value="DDE_Tnp_IS66"/>
    <property type="match status" value="1"/>
</dbReference>
<gene>
    <name evidence="3" type="ORF">B1B_01903</name>
</gene>
<reference evidence="3" key="2">
    <citation type="journal article" date="2014" name="ISME J.">
        <title>Microbial stratification in low pH oxic and suboxic macroscopic growths along an acid mine drainage.</title>
        <authorList>
            <person name="Mendez-Garcia C."/>
            <person name="Mesa V."/>
            <person name="Sprenger R.R."/>
            <person name="Richter M."/>
            <person name="Diez M.S."/>
            <person name="Solano J."/>
            <person name="Bargiela R."/>
            <person name="Golyshina O.V."/>
            <person name="Manteca A."/>
            <person name="Ramos J.L."/>
            <person name="Gallego J.R."/>
            <person name="Llorente I."/>
            <person name="Martins Dos Santos V.A."/>
            <person name="Jensen O.N."/>
            <person name="Pelaez A.I."/>
            <person name="Sanchez J."/>
            <person name="Ferrer M."/>
        </authorList>
    </citation>
    <scope>NUCLEOTIDE SEQUENCE</scope>
</reference>
<organism evidence="3">
    <name type="scientific">mine drainage metagenome</name>
    <dbReference type="NCBI Taxonomy" id="410659"/>
    <lineage>
        <taxon>unclassified sequences</taxon>
        <taxon>metagenomes</taxon>
        <taxon>ecological metagenomes</taxon>
    </lineage>
</organism>
<dbReference type="InterPro" id="IPR052344">
    <property type="entry name" value="Transposase-related"/>
</dbReference>